<dbReference type="InterPro" id="IPR011009">
    <property type="entry name" value="Kinase-like_dom_sf"/>
</dbReference>
<dbReference type="PROSITE" id="PS50077">
    <property type="entry name" value="HEAT_REPEAT"/>
    <property type="match status" value="1"/>
</dbReference>
<dbReference type="Gene3D" id="1.10.510.10">
    <property type="entry name" value="Transferase(Phosphotransferase) domain 1"/>
    <property type="match status" value="1"/>
</dbReference>
<dbReference type="Gene3D" id="1.25.10.10">
    <property type="entry name" value="Leucine-rich Repeat Variant"/>
    <property type="match status" value="1"/>
</dbReference>
<organism evidence="4 5">
    <name type="scientific">Coccomyxa viridis</name>
    <dbReference type="NCBI Taxonomy" id="1274662"/>
    <lineage>
        <taxon>Eukaryota</taxon>
        <taxon>Viridiplantae</taxon>
        <taxon>Chlorophyta</taxon>
        <taxon>core chlorophytes</taxon>
        <taxon>Trebouxiophyceae</taxon>
        <taxon>Trebouxiophyceae incertae sedis</taxon>
        <taxon>Coccomyxaceae</taxon>
        <taxon>Coccomyxa</taxon>
    </lineage>
</organism>
<evidence type="ECO:0000256" key="1">
    <source>
        <dbReference type="PROSITE-ProRule" id="PRU00103"/>
    </source>
</evidence>
<evidence type="ECO:0000313" key="5">
    <source>
        <dbReference type="Proteomes" id="UP001497392"/>
    </source>
</evidence>
<reference evidence="4 5" key="1">
    <citation type="submission" date="2024-06" db="EMBL/GenBank/DDBJ databases">
        <authorList>
            <person name="Kraege A."/>
            <person name="Thomma B."/>
        </authorList>
    </citation>
    <scope>NUCLEOTIDE SEQUENCE [LARGE SCALE GENOMIC DNA]</scope>
</reference>
<dbReference type="InterPro" id="IPR016024">
    <property type="entry name" value="ARM-type_fold"/>
</dbReference>
<dbReference type="EMBL" id="CAXHTA020000007">
    <property type="protein sequence ID" value="CAL5222533.1"/>
    <property type="molecule type" value="Genomic_DNA"/>
</dbReference>
<feature type="compositionally biased region" description="Polar residues" evidence="2">
    <location>
        <begin position="582"/>
        <end position="593"/>
    </location>
</feature>
<dbReference type="InterPro" id="IPR011989">
    <property type="entry name" value="ARM-like"/>
</dbReference>
<evidence type="ECO:0000259" key="3">
    <source>
        <dbReference type="PROSITE" id="PS50011"/>
    </source>
</evidence>
<dbReference type="PANTHER" id="PTHR12984:SF3">
    <property type="entry name" value="N-TERMINAL KINASE-LIKE PROTEIN"/>
    <property type="match status" value="1"/>
</dbReference>
<feature type="compositionally biased region" description="Low complexity" evidence="2">
    <location>
        <begin position="494"/>
        <end position="504"/>
    </location>
</feature>
<dbReference type="SUPFAM" id="SSF56112">
    <property type="entry name" value="Protein kinase-like (PK-like)"/>
    <property type="match status" value="1"/>
</dbReference>
<dbReference type="InterPro" id="IPR000719">
    <property type="entry name" value="Prot_kinase_dom"/>
</dbReference>
<name>A0ABP1FRH2_9CHLO</name>
<dbReference type="PROSITE" id="PS50011">
    <property type="entry name" value="PROTEIN_KINASE_DOM"/>
    <property type="match status" value="1"/>
</dbReference>
<gene>
    <name evidence="4" type="primary">g4908</name>
    <name evidence="4" type="ORF">VP750_LOCUS4192</name>
</gene>
<feature type="repeat" description="HEAT" evidence="1">
    <location>
        <begin position="389"/>
        <end position="425"/>
    </location>
</feature>
<accession>A0ABP1FRH2</accession>
<evidence type="ECO:0000256" key="2">
    <source>
        <dbReference type="SAM" id="MobiDB-lite"/>
    </source>
</evidence>
<feature type="domain" description="Protein kinase" evidence="3">
    <location>
        <begin position="1"/>
        <end position="177"/>
    </location>
</feature>
<feature type="region of interest" description="Disordered" evidence="2">
    <location>
        <begin position="469"/>
        <end position="537"/>
    </location>
</feature>
<dbReference type="PANTHER" id="PTHR12984">
    <property type="entry name" value="SCY1-RELATED S/T PROTEIN KINASE-LIKE"/>
    <property type="match status" value="1"/>
</dbReference>
<proteinExistence type="predicted"/>
<feature type="region of interest" description="Disordered" evidence="2">
    <location>
        <begin position="558"/>
        <end position="593"/>
    </location>
</feature>
<dbReference type="InterPro" id="IPR021133">
    <property type="entry name" value="HEAT_type_2"/>
</dbReference>
<comment type="caution">
    <text evidence="4">The sequence shown here is derived from an EMBL/GenBank/DDBJ whole genome shotgun (WGS) entry which is preliminary data.</text>
</comment>
<dbReference type="InterPro" id="IPR051177">
    <property type="entry name" value="CIK-Related_Protein"/>
</dbReference>
<feature type="compositionally biased region" description="Low complexity" evidence="2">
    <location>
        <begin position="476"/>
        <end position="487"/>
    </location>
</feature>
<evidence type="ECO:0000313" key="4">
    <source>
        <dbReference type="EMBL" id="CAL5222533.1"/>
    </source>
</evidence>
<feature type="region of interest" description="Disordered" evidence="2">
    <location>
        <begin position="610"/>
        <end position="638"/>
    </location>
</feature>
<dbReference type="Proteomes" id="UP001497392">
    <property type="component" value="Unassembled WGS sequence"/>
</dbReference>
<sequence>MGLFHVAKALSFLNNDCKLIHGNICMRAIVVTDSLDWRLHGFDLLSEHQPATGFEWPLEAATWMVGAQYKPAEVGKADWQAVQQGPPWAVDAWGLGCLIQEVYRGAALTRTEELRDTSSIPKSVLPDYQRLLASQSVRRLNPAKVSESAALKTKLVDTIAFLESLAVKDSNEKDIFFKRLPATLPSLPLPVVQKKLLPMLASALEFGGAPSLALGALLQIGKTLDAGSFTVQVVPVLSKLFASNDRTIRRSLLESIDTYGKHFTESVVETQVYPNVATGFSDSNAYLRELTLKSMLVLAPKLSQKTLNQSLLKFLAKLQVDEEPAIRANTTILLGNLAGYLSESACKRVLLNAFTRALKDSFPPARVAGVKALQATAQRYSAEEIALRAVPALAPLSVDPIAQVRQNSLSALQSYMQILGENATALDKAAAAAAENGDASAAASQQAGGTWANSSGLGWAISSMGLSRPAAQGTMSSAPSSAPSSSAPVPPGSAPAAVPAVSSVTTPQAMHLQHDNGRLEPSGTANPSTEGDGWDNDDEAFAAMEDEQEREIQERMKRLNTRTGQKARPPRLPPSRDGGLERQNSFDSEASLASSQSFASNITTGSAAEAAGGAAEQARRSHVGLPARGRAACGRGGRAAGMKLSKLGASKLPSNPDFFDF</sequence>
<dbReference type="SUPFAM" id="SSF48371">
    <property type="entry name" value="ARM repeat"/>
    <property type="match status" value="1"/>
</dbReference>
<keyword evidence="5" id="KW-1185">Reference proteome</keyword>
<protein>
    <submittedName>
        <fullName evidence="4">G4908 protein</fullName>
    </submittedName>
</protein>